<evidence type="ECO:0000313" key="2">
    <source>
        <dbReference type="Proteomes" id="UP000295132"/>
    </source>
</evidence>
<sequence length="32" mass="3792">MHLDGKNPKEIYRLINEKYKEYGDPTSTPEPK</sequence>
<protein>
    <submittedName>
        <fullName evidence="1">Uncharacterized protein</fullName>
    </submittedName>
</protein>
<proteinExistence type="predicted"/>
<gene>
    <name evidence="1" type="ORF">E2K98_15510</name>
</gene>
<name>A0A4R5VPG4_9BACI</name>
<comment type="caution">
    <text evidence="1">The sequence shown here is derived from an EMBL/GenBank/DDBJ whole genome shotgun (WGS) entry which is preliminary data.</text>
</comment>
<evidence type="ECO:0000313" key="1">
    <source>
        <dbReference type="EMBL" id="TDK60117.1"/>
    </source>
</evidence>
<dbReference type="EMBL" id="SMYO01000007">
    <property type="protein sequence ID" value="TDK60117.1"/>
    <property type="molecule type" value="Genomic_DNA"/>
</dbReference>
<dbReference type="AlphaFoldDB" id="A0A4R5VPG4"/>
<reference evidence="1 2" key="1">
    <citation type="submission" date="2019-03" db="EMBL/GenBank/DDBJ databases">
        <title>Bacillus niacini sp. nov. a Nicotinate-Metabolizing Mesophile Isolated from Soil.</title>
        <authorList>
            <person name="Zhang G."/>
        </authorList>
    </citation>
    <scope>NUCLEOTIDE SEQUENCE [LARGE SCALE GENOMIC DNA]</scope>
    <source>
        <strain evidence="1 2">WN066</strain>
    </source>
</reference>
<dbReference type="Proteomes" id="UP000295132">
    <property type="component" value="Unassembled WGS sequence"/>
</dbReference>
<accession>A0A4R5VPG4</accession>
<organism evidence="1 2">
    <name type="scientific">Bacillus salipaludis</name>
    <dbReference type="NCBI Taxonomy" id="2547811"/>
    <lineage>
        <taxon>Bacteria</taxon>
        <taxon>Bacillati</taxon>
        <taxon>Bacillota</taxon>
        <taxon>Bacilli</taxon>
        <taxon>Bacillales</taxon>
        <taxon>Bacillaceae</taxon>
        <taxon>Bacillus</taxon>
    </lineage>
</organism>